<proteinExistence type="predicted"/>
<dbReference type="Proteomes" id="UP001060085">
    <property type="component" value="Linkage Group LG05"/>
</dbReference>
<accession>A0ACC0ARL3</accession>
<evidence type="ECO:0000313" key="2">
    <source>
        <dbReference type="Proteomes" id="UP001060085"/>
    </source>
</evidence>
<gene>
    <name evidence="1" type="ORF">M9H77_21950</name>
</gene>
<dbReference type="EMBL" id="CM044705">
    <property type="protein sequence ID" value="KAI5662627.1"/>
    <property type="molecule type" value="Genomic_DNA"/>
</dbReference>
<reference evidence="2" key="1">
    <citation type="journal article" date="2023" name="Nat. Plants">
        <title>Single-cell RNA sequencing provides a high-resolution roadmap for understanding the multicellular compartmentation of specialized metabolism.</title>
        <authorList>
            <person name="Sun S."/>
            <person name="Shen X."/>
            <person name="Li Y."/>
            <person name="Li Y."/>
            <person name="Wang S."/>
            <person name="Li R."/>
            <person name="Zhang H."/>
            <person name="Shen G."/>
            <person name="Guo B."/>
            <person name="Wei J."/>
            <person name="Xu J."/>
            <person name="St-Pierre B."/>
            <person name="Chen S."/>
            <person name="Sun C."/>
        </authorList>
    </citation>
    <scope>NUCLEOTIDE SEQUENCE [LARGE SCALE GENOMIC DNA]</scope>
</reference>
<keyword evidence="2" id="KW-1185">Reference proteome</keyword>
<name>A0ACC0ARL3_CATRO</name>
<comment type="caution">
    <text evidence="1">The sequence shown here is derived from an EMBL/GenBank/DDBJ whole genome shotgun (WGS) entry which is preliminary data.</text>
</comment>
<protein>
    <submittedName>
        <fullName evidence="1">Uncharacterized protein</fullName>
    </submittedName>
</protein>
<evidence type="ECO:0000313" key="1">
    <source>
        <dbReference type="EMBL" id="KAI5662627.1"/>
    </source>
</evidence>
<sequence length="249" mass="27718">MPNGYHEKELLPVVGQSTADGRCIGNKRIEDKTLPPTVGSRHKRDEEDRDLLATESSFTYQVFGAIAWEHDKFKEIPLFGFGRENIHSNDTMEARLVAILEQGMVKQQLHPNIYIISNQCSKRTSQGTTLTLTSIIRVGEANRVLLGKFKIIGDNNNPQTLRVEDFNNVLHIILPHHYIHHPGPLLNEMLSSVTIDLDPVDRRRSTVGGLGPRRRGPPASILQGGLAGIGYGISNLCLMTPFKVPDSVR</sequence>
<organism evidence="1 2">
    <name type="scientific">Catharanthus roseus</name>
    <name type="common">Madagascar periwinkle</name>
    <name type="synonym">Vinca rosea</name>
    <dbReference type="NCBI Taxonomy" id="4058"/>
    <lineage>
        <taxon>Eukaryota</taxon>
        <taxon>Viridiplantae</taxon>
        <taxon>Streptophyta</taxon>
        <taxon>Embryophyta</taxon>
        <taxon>Tracheophyta</taxon>
        <taxon>Spermatophyta</taxon>
        <taxon>Magnoliopsida</taxon>
        <taxon>eudicotyledons</taxon>
        <taxon>Gunneridae</taxon>
        <taxon>Pentapetalae</taxon>
        <taxon>asterids</taxon>
        <taxon>lamiids</taxon>
        <taxon>Gentianales</taxon>
        <taxon>Apocynaceae</taxon>
        <taxon>Rauvolfioideae</taxon>
        <taxon>Vinceae</taxon>
        <taxon>Catharanthinae</taxon>
        <taxon>Catharanthus</taxon>
    </lineage>
</organism>